<dbReference type="AlphaFoldDB" id="A0A6B8W9S8"/>
<dbReference type="GO" id="GO:0008289">
    <property type="term" value="F:lipid binding"/>
    <property type="evidence" value="ECO:0007669"/>
    <property type="project" value="UniProtKB-KW"/>
</dbReference>
<keyword evidence="3" id="KW-1185">Reference proteome</keyword>
<dbReference type="KEGG" id="cok:COCCU_10530"/>
<evidence type="ECO:0000313" key="2">
    <source>
        <dbReference type="EMBL" id="QGU08025.1"/>
    </source>
</evidence>
<dbReference type="Proteomes" id="UP000424462">
    <property type="component" value="Chromosome"/>
</dbReference>
<keyword evidence="1" id="KW-0446">Lipid-binding</keyword>
<protein>
    <submittedName>
        <fullName evidence="2">DegV domain-containing protein</fullName>
    </submittedName>
</protein>
<dbReference type="PANTHER" id="PTHR33434:SF2">
    <property type="entry name" value="FATTY ACID-BINDING PROTEIN TM_1468"/>
    <property type="match status" value="1"/>
</dbReference>
<dbReference type="EMBL" id="CP046455">
    <property type="protein sequence ID" value="QGU08025.1"/>
    <property type="molecule type" value="Genomic_DNA"/>
</dbReference>
<sequence length="265" mass="27926">MAVRIVTDSSAGLPAGVIEELDITVVDLHVMRGEETSTSGLSSLELTAAYARQLERGGDDGVLALHLSKELSSTWSAAVTAAAVFDDTVKVIETASVGMAVGAAAMAAAKLALEGATLAECQDIAEDTLKRSGTWIYLHRLDELRKSGRISTATAVLSTALATKPIMKVNNGRLELAGITRTQVKAFIKLVELVRERGTEKPAFVAIQHRNTPESADKLEDMLTEALPEGSSFMILDLEDTLAVHTGDGAVGVSVIFGDHPEGAD</sequence>
<organism evidence="2 3">
    <name type="scientific">Corynebacterium occultum</name>
    <dbReference type="NCBI Taxonomy" id="2675219"/>
    <lineage>
        <taxon>Bacteria</taxon>
        <taxon>Bacillati</taxon>
        <taxon>Actinomycetota</taxon>
        <taxon>Actinomycetes</taxon>
        <taxon>Mycobacteriales</taxon>
        <taxon>Corynebacteriaceae</taxon>
        <taxon>Corynebacterium</taxon>
    </lineage>
</organism>
<dbReference type="Pfam" id="PF02645">
    <property type="entry name" value="DegV"/>
    <property type="match status" value="1"/>
</dbReference>
<dbReference type="InterPro" id="IPR050270">
    <property type="entry name" value="DegV_domain_contain"/>
</dbReference>
<evidence type="ECO:0000256" key="1">
    <source>
        <dbReference type="ARBA" id="ARBA00023121"/>
    </source>
</evidence>
<dbReference type="PROSITE" id="PS51482">
    <property type="entry name" value="DEGV"/>
    <property type="match status" value="1"/>
</dbReference>
<accession>A0A6B8W9S8</accession>
<dbReference type="NCBIfam" id="TIGR00762">
    <property type="entry name" value="DegV"/>
    <property type="match status" value="1"/>
</dbReference>
<name>A0A6B8W9S8_9CORY</name>
<dbReference type="SUPFAM" id="SSF82549">
    <property type="entry name" value="DAK1/DegV-like"/>
    <property type="match status" value="1"/>
</dbReference>
<proteinExistence type="predicted"/>
<dbReference type="Gene3D" id="3.30.1180.10">
    <property type="match status" value="1"/>
</dbReference>
<dbReference type="Gene3D" id="3.40.50.10170">
    <property type="match status" value="2"/>
</dbReference>
<dbReference type="InterPro" id="IPR003797">
    <property type="entry name" value="DegV"/>
</dbReference>
<dbReference type="RefSeq" id="WP_156231450.1">
    <property type="nucleotide sequence ID" value="NZ_CP046455.1"/>
</dbReference>
<dbReference type="InterPro" id="IPR043168">
    <property type="entry name" value="DegV_C"/>
</dbReference>
<dbReference type="PANTHER" id="PTHR33434">
    <property type="entry name" value="DEGV DOMAIN-CONTAINING PROTEIN DR_1986-RELATED"/>
    <property type="match status" value="1"/>
</dbReference>
<reference evidence="2 3" key="1">
    <citation type="submission" date="2019-11" db="EMBL/GenBank/DDBJ databases">
        <title>Complete genome sequence of Corynebacterium kalinowskii 1959, a novel Corynebacterium species isolated from soil of a small paddock in Vilsendorf, Germany.</title>
        <authorList>
            <person name="Schaffert L."/>
            <person name="Ruwe M."/>
            <person name="Milse J."/>
            <person name="Hanuschka K."/>
            <person name="Ortseifen V."/>
            <person name="Droste J."/>
            <person name="Brandt D."/>
            <person name="Schlueter L."/>
            <person name="Kutter Y."/>
            <person name="Vinke S."/>
            <person name="Viehoefer P."/>
            <person name="Jacob L."/>
            <person name="Luebke N.-C."/>
            <person name="Schulte-Berndt E."/>
            <person name="Hain C."/>
            <person name="Linder M."/>
            <person name="Schmidt P."/>
            <person name="Wollenschlaeger L."/>
            <person name="Luttermann T."/>
            <person name="Thieme E."/>
            <person name="Hassa J."/>
            <person name="Haak M."/>
            <person name="Wittchen M."/>
            <person name="Mentz A."/>
            <person name="Persicke M."/>
            <person name="Busche T."/>
            <person name="Ruckert C."/>
        </authorList>
    </citation>
    <scope>NUCLEOTIDE SEQUENCE [LARGE SCALE GENOMIC DNA]</scope>
    <source>
        <strain evidence="2 3">2039</strain>
    </source>
</reference>
<gene>
    <name evidence="2" type="ORF">COCCU_10530</name>
</gene>
<evidence type="ECO:0000313" key="3">
    <source>
        <dbReference type="Proteomes" id="UP000424462"/>
    </source>
</evidence>